<comment type="caution">
    <text evidence="1">The sequence shown here is derived from an EMBL/GenBank/DDBJ whole genome shotgun (WGS) entry which is preliminary data.</text>
</comment>
<accession>A0ABP6B215</accession>
<keyword evidence="2" id="KW-1185">Reference proteome</keyword>
<proteinExistence type="predicted"/>
<evidence type="ECO:0000313" key="2">
    <source>
        <dbReference type="Proteomes" id="UP001499978"/>
    </source>
</evidence>
<protein>
    <submittedName>
        <fullName evidence="1">Uncharacterized protein</fullName>
    </submittedName>
</protein>
<gene>
    <name evidence="1" type="ORF">GCM10010201_33910</name>
</gene>
<organism evidence="1 2">
    <name type="scientific">Pilimelia columellifera subsp. columellifera</name>
    <dbReference type="NCBI Taxonomy" id="706583"/>
    <lineage>
        <taxon>Bacteria</taxon>
        <taxon>Bacillati</taxon>
        <taxon>Actinomycetota</taxon>
        <taxon>Actinomycetes</taxon>
        <taxon>Micromonosporales</taxon>
        <taxon>Micromonosporaceae</taxon>
        <taxon>Pilimelia</taxon>
    </lineage>
</organism>
<dbReference type="Proteomes" id="UP001499978">
    <property type="component" value="Unassembled WGS sequence"/>
</dbReference>
<evidence type="ECO:0000313" key="1">
    <source>
        <dbReference type="EMBL" id="GAA2531629.1"/>
    </source>
</evidence>
<reference evidence="2" key="1">
    <citation type="journal article" date="2019" name="Int. J. Syst. Evol. Microbiol.">
        <title>The Global Catalogue of Microorganisms (GCM) 10K type strain sequencing project: providing services to taxonomists for standard genome sequencing and annotation.</title>
        <authorList>
            <consortium name="The Broad Institute Genomics Platform"/>
            <consortium name="The Broad Institute Genome Sequencing Center for Infectious Disease"/>
            <person name="Wu L."/>
            <person name="Ma J."/>
        </authorList>
    </citation>
    <scope>NUCLEOTIDE SEQUENCE [LARGE SCALE GENOMIC DNA]</scope>
    <source>
        <strain evidence="2">JCM 3367</strain>
    </source>
</reference>
<dbReference type="EMBL" id="BAAARY010000027">
    <property type="protein sequence ID" value="GAA2531629.1"/>
    <property type="molecule type" value="Genomic_DNA"/>
</dbReference>
<sequence length="101" mass="10535">MVVVAGPARVKVTGKVHLCRCVPLRRSVCVDPVLGAALEDGGVNVVAPDVERCLVVGSVVVTLARVELESVCDAADELLERDPGVLQCVTVMLFLVCGAHA</sequence>
<name>A0ABP6B215_9ACTN</name>